<sequence>MNHFNQLKKKIEKEENIKNLIVIRAESIKKGLDEGDYYCNKIEKIQEKYLQFGRSLQDISDPVLDELKKKRKIYEHEEKKSLEDKTISDSFDRSNPLGLPTEKLDVFANIDIIIKKFYIKSLADPLAISQENINIIHDQLVKKMLEIKEIEEQKIFG</sequence>
<keyword evidence="2" id="KW-1185">Reference proteome</keyword>
<reference evidence="1 2" key="1">
    <citation type="submission" date="2021-06" db="EMBL/GenBank/DDBJ databases">
        <authorList>
            <person name="Kallberg Y."/>
            <person name="Tangrot J."/>
            <person name="Rosling A."/>
        </authorList>
    </citation>
    <scope>NUCLEOTIDE SEQUENCE [LARGE SCALE GENOMIC DNA]</scope>
    <source>
        <strain evidence="1 2">120-4 pot B 10/14</strain>
    </source>
</reference>
<accession>A0ABN7UUP5</accession>
<protein>
    <submittedName>
        <fullName evidence="1">28150_t:CDS:1</fullName>
    </submittedName>
</protein>
<dbReference type="Proteomes" id="UP000789901">
    <property type="component" value="Unassembled WGS sequence"/>
</dbReference>
<organism evidence="1 2">
    <name type="scientific">Gigaspora margarita</name>
    <dbReference type="NCBI Taxonomy" id="4874"/>
    <lineage>
        <taxon>Eukaryota</taxon>
        <taxon>Fungi</taxon>
        <taxon>Fungi incertae sedis</taxon>
        <taxon>Mucoromycota</taxon>
        <taxon>Glomeromycotina</taxon>
        <taxon>Glomeromycetes</taxon>
        <taxon>Diversisporales</taxon>
        <taxon>Gigasporaceae</taxon>
        <taxon>Gigaspora</taxon>
    </lineage>
</organism>
<evidence type="ECO:0000313" key="1">
    <source>
        <dbReference type="EMBL" id="CAG8679736.1"/>
    </source>
</evidence>
<name>A0ABN7UUP5_GIGMA</name>
<evidence type="ECO:0000313" key="2">
    <source>
        <dbReference type="Proteomes" id="UP000789901"/>
    </source>
</evidence>
<comment type="caution">
    <text evidence="1">The sequence shown here is derived from an EMBL/GenBank/DDBJ whole genome shotgun (WGS) entry which is preliminary data.</text>
</comment>
<proteinExistence type="predicted"/>
<dbReference type="EMBL" id="CAJVQB010006215">
    <property type="protein sequence ID" value="CAG8679736.1"/>
    <property type="molecule type" value="Genomic_DNA"/>
</dbReference>
<gene>
    <name evidence="1" type="ORF">GMARGA_LOCUS10886</name>
</gene>